<evidence type="ECO:0000256" key="2">
    <source>
        <dbReference type="ARBA" id="ARBA00022729"/>
    </source>
</evidence>
<dbReference type="RefSeq" id="WP_343923272.1">
    <property type="nucleotide sequence ID" value="NZ_BAAAIR010000032.1"/>
</dbReference>
<protein>
    <submittedName>
        <fullName evidence="5">ABC transporter substrate-binding protein</fullName>
    </submittedName>
</protein>
<evidence type="ECO:0000256" key="3">
    <source>
        <dbReference type="SAM" id="MobiDB-lite"/>
    </source>
</evidence>
<dbReference type="InterPro" id="IPR028081">
    <property type="entry name" value="Leu-bd"/>
</dbReference>
<keyword evidence="2" id="KW-0732">Signal</keyword>
<sequence>MSITRRSLVRGLAPAIVGAATGAGALSSCSSDRDPGASAEEAGTGSAAPPLPDAPLVLGSLGASYGRAATFETPISIALSEAMIDLNARWGGVLGREVTMHERHVAAAAGEDLTAVIATMAEAGVGAVITSLDEEALVAAIPALVDAQIAVIDVLTSGTSVREPEVASATMLIRLAPDDVAIASLYAEQAWTAGSDRSGLAGTLAYVSEDTAQGHSLLGELTRILAPQGGKIQTEQFYRAGESPDLDAVVEAILAEPPALLVVNGGREAGPLLSALHDATLDGSQEPTVQIAARLSPAATADYSEDDLALGCLASATGFLPGGELDDTHINMMLNADTTLLGTGFGYSQQAYDAVMLAGLAAEDAVSVGGVDIAGSLTKVLTGAQECTEFGECSTLLRDARAAGQRTMISFTGRSGPLELGSDNDIRTGTIRSSTWDDANAIEPGPTTDVGTGS</sequence>
<accession>A0ABW0FAD3</accession>
<dbReference type="InterPro" id="IPR028082">
    <property type="entry name" value="Peripla_BP_I"/>
</dbReference>
<dbReference type="Proteomes" id="UP001595937">
    <property type="component" value="Unassembled WGS sequence"/>
</dbReference>
<comment type="caution">
    <text evidence="5">The sequence shown here is derived from an EMBL/GenBank/DDBJ whole genome shotgun (WGS) entry which is preliminary data.</text>
</comment>
<dbReference type="SUPFAM" id="SSF53822">
    <property type="entry name" value="Periplasmic binding protein-like I"/>
    <property type="match status" value="1"/>
</dbReference>
<proteinExistence type="inferred from homology"/>
<feature type="compositionally biased region" description="Low complexity" evidence="3">
    <location>
        <begin position="36"/>
        <end position="51"/>
    </location>
</feature>
<dbReference type="GeneID" id="303296804"/>
<dbReference type="Pfam" id="PF13458">
    <property type="entry name" value="Peripla_BP_6"/>
    <property type="match status" value="1"/>
</dbReference>
<feature type="region of interest" description="Disordered" evidence="3">
    <location>
        <begin position="420"/>
        <end position="454"/>
    </location>
</feature>
<evidence type="ECO:0000313" key="5">
    <source>
        <dbReference type="EMBL" id="MFC5296382.1"/>
    </source>
</evidence>
<name>A0ABW0FAD3_9MICO</name>
<gene>
    <name evidence="5" type="ORF">ACFPK8_02575</name>
</gene>
<dbReference type="Gene3D" id="3.40.50.2300">
    <property type="match status" value="2"/>
</dbReference>
<keyword evidence="6" id="KW-1185">Reference proteome</keyword>
<evidence type="ECO:0000313" key="6">
    <source>
        <dbReference type="Proteomes" id="UP001595937"/>
    </source>
</evidence>
<organism evidence="5 6">
    <name type="scientific">Brachybacterium tyrofermentans</name>
    <dbReference type="NCBI Taxonomy" id="47848"/>
    <lineage>
        <taxon>Bacteria</taxon>
        <taxon>Bacillati</taxon>
        <taxon>Actinomycetota</taxon>
        <taxon>Actinomycetes</taxon>
        <taxon>Micrococcales</taxon>
        <taxon>Dermabacteraceae</taxon>
        <taxon>Brachybacterium</taxon>
    </lineage>
</organism>
<feature type="region of interest" description="Disordered" evidence="3">
    <location>
        <begin position="24"/>
        <end position="51"/>
    </location>
</feature>
<comment type="similarity">
    <text evidence="1">Belongs to the leucine-binding protein family.</text>
</comment>
<dbReference type="PANTHER" id="PTHR30483">
    <property type="entry name" value="LEUCINE-SPECIFIC-BINDING PROTEIN"/>
    <property type="match status" value="1"/>
</dbReference>
<dbReference type="PROSITE" id="PS51257">
    <property type="entry name" value="PROKAR_LIPOPROTEIN"/>
    <property type="match status" value="1"/>
</dbReference>
<feature type="domain" description="Leucine-binding protein" evidence="4">
    <location>
        <begin position="58"/>
        <end position="370"/>
    </location>
</feature>
<evidence type="ECO:0000259" key="4">
    <source>
        <dbReference type="Pfam" id="PF13458"/>
    </source>
</evidence>
<dbReference type="InterPro" id="IPR051010">
    <property type="entry name" value="BCAA_transport"/>
</dbReference>
<dbReference type="InterPro" id="IPR006311">
    <property type="entry name" value="TAT_signal"/>
</dbReference>
<dbReference type="PROSITE" id="PS51318">
    <property type="entry name" value="TAT"/>
    <property type="match status" value="1"/>
</dbReference>
<reference evidence="6" key="1">
    <citation type="journal article" date="2019" name="Int. J. Syst. Evol. Microbiol.">
        <title>The Global Catalogue of Microorganisms (GCM) 10K type strain sequencing project: providing services to taxonomists for standard genome sequencing and annotation.</title>
        <authorList>
            <consortium name="The Broad Institute Genomics Platform"/>
            <consortium name="The Broad Institute Genome Sequencing Center for Infectious Disease"/>
            <person name="Wu L."/>
            <person name="Ma J."/>
        </authorList>
    </citation>
    <scope>NUCLEOTIDE SEQUENCE [LARGE SCALE GENOMIC DNA]</scope>
    <source>
        <strain evidence="6">CGMCC 1.16455</strain>
    </source>
</reference>
<dbReference type="PANTHER" id="PTHR30483:SF6">
    <property type="entry name" value="PERIPLASMIC BINDING PROTEIN OF ABC TRANSPORTER FOR NATURAL AMINO ACIDS"/>
    <property type="match status" value="1"/>
</dbReference>
<dbReference type="EMBL" id="JBHSLN010000011">
    <property type="protein sequence ID" value="MFC5296382.1"/>
    <property type="molecule type" value="Genomic_DNA"/>
</dbReference>
<evidence type="ECO:0000256" key="1">
    <source>
        <dbReference type="ARBA" id="ARBA00010062"/>
    </source>
</evidence>